<dbReference type="Proteomes" id="UP001454036">
    <property type="component" value="Unassembled WGS sequence"/>
</dbReference>
<name>A0AAV3PKM1_LITER</name>
<evidence type="ECO:0000313" key="2">
    <source>
        <dbReference type="EMBL" id="GAA0151221.1"/>
    </source>
</evidence>
<organism evidence="2 3">
    <name type="scientific">Lithospermum erythrorhizon</name>
    <name type="common">Purple gromwell</name>
    <name type="synonym">Lithospermum officinale var. erythrorhizon</name>
    <dbReference type="NCBI Taxonomy" id="34254"/>
    <lineage>
        <taxon>Eukaryota</taxon>
        <taxon>Viridiplantae</taxon>
        <taxon>Streptophyta</taxon>
        <taxon>Embryophyta</taxon>
        <taxon>Tracheophyta</taxon>
        <taxon>Spermatophyta</taxon>
        <taxon>Magnoliopsida</taxon>
        <taxon>eudicotyledons</taxon>
        <taxon>Gunneridae</taxon>
        <taxon>Pentapetalae</taxon>
        <taxon>asterids</taxon>
        <taxon>lamiids</taxon>
        <taxon>Boraginales</taxon>
        <taxon>Boraginaceae</taxon>
        <taxon>Boraginoideae</taxon>
        <taxon>Lithospermeae</taxon>
        <taxon>Lithospermum</taxon>
    </lineage>
</organism>
<proteinExistence type="predicted"/>
<evidence type="ECO:0000313" key="3">
    <source>
        <dbReference type="Proteomes" id="UP001454036"/>
    </source>
</evidence>
<sequence>MGSVKRETLRHAQMDSVVDLIGKEKLVWMHLQAVWDAFVKHWNTPKALKKSESARMSRGTPGADQLGLEESGVRPSPFEILLAQDRNKNKDSVADCVYNQKFEPTWITNSL</sequence>
<accession>A0AAV3PKM1</accession>
<evidence type="ECO:0000256" key="1">
    <source>
        <dbReference type="SAM" id="MobiDB-lite"/>
    </source>
</evidence>
<dbReference type="AlphaFoldDB" id="A0AAV3PKM1"/>
<gene>
    <name evidence="2" type="ORF">LIER_37248</name>
</gene>
<feature type="region of interest" description="Disordered" evidence="1">
    <location>
        <begin position="49"/>
        <end position="71"/>
    </location>
</feature>
<protein>
    <submittedName>
        <fullName evidence="2">Uncharacterized protein</fullName>
    </submittedName>
</protein>
<dbReference type="EMBL" id="BAABME010017751">
    <property type="protein sequence ID" value="GAA0151221.1"/>
    <property type="molecule type" value="Genomic_DNA"/>
</dbReference>
<comment type="caution">
    <text evidence="2">The sequence shown here is derived from an EMBL/GenBank/DDBJ whole genome shotgun (WGS) entry which is preliminary data.</text>
</comment>
<reference evidence="2 3" key="1">
    <citation type="submission" date="2024-01" db="EMBL/GenBank/DDBJ databases">
        <title>The complete chloroplast genome sequence of Lithospermum erythrorhizon: insights into the phylogenetic relationship among Boraginaceae species and the maternal lineages of purple gromwells.</title>
        <authorList>
            <person name="Okada T."/>
            <person name="Watanabe K."/>
        </authorList>
    </citation>
    <scope>NUCLEOTIDE SEQUENCE [LARGE SCALE GENOMIC DNA]</scope>
</reference>
<keyword evidence="3" id="KW-1185">Reference proteome</keyword>